<reference evidence="1 2" key="1">
    <citation type="submission" date="2023-10" db="EMBL/GenBank/DDBJ databases">
        <title>Draft Genome Sequence of Candida saopaulonensis from a very Premature Infant with Sepsis.</title>
        <authorList>
            <person name="Ning Y."/>
            <person name="Dai R."/>
            <person name="Xiao M."/>
            <person name="Xu Y."/>
            <person name="Yan Q."/>
            <person name="Zhang L."/>
        </authorList>
    </citation>
    <scope>NUCLEOTIDE SEQUENCE [LARGE SCALE GENOMIC DNA]</scope>
    <source>
        <strain evidence="1 2">19XY460</strain>
    </source>
</reference>
<gene>
    <name evidence="1" type="ORF">PUMCH_000476</name>
</gene>
<organism evidence="1 2">
    <name type="scientific">Australozyma saopauloensis</name>
    <dbReference type="NCBI Taxonomy" id="291208"/>
    <lineage>
        <taxon>Eukaryota</taxon>
        <taxon>Fungi</taxon>
        <taxon>Dikarya</taxon>
        <taxon>Ascomycota</taxon>
        <taxon>Saccharomycotina</taxon>
        <taxon>Pichiomycetes</taxon>
        <taxon>Metschnikowiaceae</taxon>
        <taxon>Australozyma</taxon>
    </lineage>
</organism>
<dbReference type="Proteomes" id="UP001338582">
    <property type="component" value="Chromosome 1"/>
</dbReference>
<dbReference type="RefSeq" id="XP_062875632.1">
    <property type="nucleotide sequence ID" value="XM_063019562.1"/>
</dbReference>
<sequence length="343" mass="40333">MKNLRTSLSLALIARRNFTCVTDHYEHCVHEIITRLTQFDASLSWTEVDILKGSQDLISKMCREEKSGDDSQALKLHNIVIWNHLESYSMDLATKNDLLRTFDQLEMHNAIDSRKEDHKKPVIIQNQEVIVPDIFIIIPVMKLGNTIPKINPQIKERFWFCQSVFFKRIDKRAESSEWDWDLEECRNRLADVYFDPEVREYVSSLMVFTRSHRLTSLAPLTSRPTYKGTLSIVELAKALVVWNNRLNFDRLYVTPDYVKVAYRKVCYWLVDWETNPTFISKSNQTEHDRRMQISILTGDWYGSEWQSVKSYLKENESHKDFKTTTGFQNKIVEDVLDSVLPPL</sequence>
<evidence type="ECO:0000313" key="2">
    <source>
        <dbReference type="Proteomes" id="UP001338582"/>
    </source>
</evidence>
<evidence type="ECO:0000313" key="1">
    <source>
        <dbReference type="EMBL" id="WPK23245.1"/>
    </source>
</evidence>
<name>A0AAX4H3U6_9ASCO</name>
<proteinExistence type="predicted"/>
<keyword evidence="2" id="KW-1185">Reference proteome</keyword>
<dbReference type="EMBL" id="CP138894">
    <property type="protein sequence ID" value="WPK23245.1"/>
    <property type="molecule type" value="Genomic_DNA"/>
</dbReference>
<accession>A0AAX4H3U6</accession>
<dbReference type="KEGG" id="asau:88171545"/>
<dbReference type="AlphaFoldDB" id="A0AAX4H3U6"/>
<dbReference type="GeneID" id="88171545"/>
<protein>
    <submittedName>
        <fullName evidence="1">Uncharacterized protein</fullName>
    </submittedName>
</protein>